<keyword evidence="7" id="KW-0812">Transmembrane</keyword>
<dbReference type="EMBL" id="VSRR010000742">
    <property type="protein sequence ID" value="MPC19133.1"/>
    <property type="molecule type" value="Genomic_DNA"/>
</dbReference>
<dbReference type="PANTHER" id="PTHR42985">
    <property type="entry name" value="SODIUM-COUPLED MONOCARBOXYLATE TRANSPORTER"/>
    <property type="match status" value="1"/>
</dbReference>
<dbReference type="GO" id="GO:0015293">
    <property type="term" value="F:symporter activity"/>
    <property type="evidence" value="ECO:0007669"/>
    <property type="project" value="TreeGrafter"/>
</dbReference>
<evidence type="ECO:0000313" key="9">
    <source>
        <dbReference type="Proteomes" id="UP000324222"/>
    </source>
</evidence>
<keyword evidence="4" id="KW-0915">Sodium</keyword>
<dbReference type="AlphaFoldDB" id="A0A5B7DCV9"/>
<evidence type="ECO:0000313" key="8">
    <source>
        <dbReference type="EMBL" id="MPC19133.1"/>
    </source>
</evidence>
<organism evidence="8 9">
    <name type="scientific">Portunus trituberculatus</name>
    <name type="common">Swimming crab</name>
    <name type="synonym">Neptunus trituberculatus</name>
    <dbReference type="NCBI Taxonomy" id="210409"/>
    <lineage>
        <taxon>Eukaryota</taxon>
        <taxon>Metazoa</taxon>
        <taxon>Ecdysozoa</taxon>
        <taxon>Arthropoda</taxon>
        <taxon>Crustacea</taxon>
        <taxon>Multicrustacea</taxon>
        <taxon>Malacostraca</taxon>
        <taxon>Eumalacostraca</taxon>
        <taxon>Eucarida</taxon>
        <taxon>Decapoda</taxon>
        <taxon>Pleocyemata</taxon>
        <taxon>Brachyura</taxon>
        <taxon>Eubrachyura</taxon>
        <taxon>Portunoidea</taxon>
        <taxon>Portunidae</taxon>
        <taxon>Portuninae</taxon>
        <taxon>Portunus</taxon>
    </lineage>
</organism>
<evidence type="ECO:0000256" key="1">
    <source>
        <dbReference type="ARBA" id="ARBA00004651"/>
    </source>
</evidence>
<evidence type="ECO:0000256" key="7">
    <source>
        <dbReference type="SAM" id="Phobius"/>
    </source>
</evidence>
<reference evidence="8 9" key="1">
    <citation type="submission" date="2019-05" db="EMBL/GenBank/DDBJ databases">
        <title>Another draft genome of Portunus trituberculatus and its Hox gene families provides insights of decapod evolution.</title>
        <authorList>
            <person name="Jeong J.-H."/>
            <person name="Song I."/>
            <person name="Kim S."/>
            <person name="Choi T."/>
            <person name="Kim D."/>
            <person name="Ryu S."/>
            <person name="Kim W."/>
        </authorList>
    </citation>
    <scope>NUCLEOTIDE SEQUENCE [LARGE SCALE GENOMIC DNA]</scope>
    <source>
        <tissue evidence="8">Muscle</tissue>
    </source>
</reference>
<dbReference type="GO" id="GO:0005886">
    <property type="term" value="C:plasma membrane"/>
    <property type="evidence" value="ECO:0007669"/>
    <property type="project" value="UniProtKB-SubCell"/>
</dbReference>
<keyword evidence="6" id="KW-0739">Sodium transport</keyword>
<evidence type="ECO:0000256" key="5">
    <source>
        <dbReference type="ARBA" id="ARBA00023065"/>
    </source>
</evidence>
<evidence type="ECO:0008006" key="10">
    <source>
        <dbReference type="Google" id="ProtNLM"/>
    </source>
</evidence>
<keyword evidence="9" id="KW-1185">Reference proteome</keyword>
<protein>
    <recommendedName>
        <fullName evidence="10">Sodium-coupled monocarboxylate transporter 1</fullName>
    </recommendedName>
</protein>
<comment type="caution">
    <text evidence="8">The sequence shown here is derived from an EMBL/GenBank/DDBJ whole genome shotgun (WGS) entry which is preliminary data.</text>
</comment>
<keyword evidence="5" id="KW-0406">Ion transport</keyword>
<evidence type="ECO:0000256" key="3">
    <source>
        <dbReference type="ARBA" id="ARBA00022475"/>
    </source>
</evidence>
<dbReference type="GO" id="GO:0006814">
    <property type="term" value="P:sodium ion transport"/>
    <property type="evidence" value="ECO:0007669"/>
    <property type="project" value="UniProtKB-KW"/>
</dbReference>
<evidence type="ECO:0000256" key="6">
    <source>
        <dbReference type="ARBA" id="ARBA00023201"/>
    </source>
</evidence>
<keyword evidence="7" id="KW-1133">Transmembrane helix</keyword>
<feature type="transmembrane region" description="Helical" evidence="7">
    <location>
        <begin position="41"/>
        <end position="62"/>
    </location>
</feature>
<dbReference type="PANTHER" id="PTHR42985:SF40">
    <property type="entry name" value="LD47995P-RELATED"/>
    <property type="match status" value="1"/>
</dbReference>
<keyword evidence="3" id="KW-1003">Cell membrane</keyword>
<keyword evidence="7" id="KW-0472">Membrane</keyword>
<dbReference type="InterPro" id="IPR051163">
    <property type="entry name" value="Sodium:Solute_Symporter_SSF"/>
</dbReference>
<evidence type="ECO:0000256" key="2">
    <source>
        <dbReference type="ARBA" id="ARBA00022448"/>
    </source>
</evidence>
<name>A0A5B7DCV9_PORTR</name>
<gene>
    <name evidence="8" type="ORF">E2C01_012041</name>
</gene>
<comment type="subcellular location">
    <subcellularLocation>
        <location evidence="1">Cell membrane</location>
        <topology evidence="1">Multi-pass membrane protein</topology>
    </subcellularLocation>
</comment>
<keyword evidence="2" id="KW-0813">Transport</keyword>
<proteinExistence type="predicted"/>
<dbReference type="OrthoDB" id="6132759at2759"/>
<dbReference type="Proteomes" id="UP000324222">
    <property type="component" value="Unassembled WGS sequence"/>
</dbReference>
<accession>A0A5B7DCV9</accession>
<sequence>MIALHFTVSGSSYPSPSTKPVRDTHAMASSGLEVGFSGWDWAVFVVALMASLGTGVFAGWVARRKTKKGDATSTAAEFLMGGREMNLFAVALSTMIGAMSSTAILEIQPPWPHVAVSKEDFPGHTRVTVHADEVLVQC</sequence>
<evidence type="ECO:0000256" key="4">
    <source>
        <dbReference type="ARBA" id="ARBA00023053"/>
    </source>
</evidence>